<evidence type="ECO:0000256" key="1">
    <source>
        <dbReference type="SAM" id="SignalP"/>
    </source>
</evidence>
<protein>
    <submittedName>
        <fullName evidence="2">Uncharacterized protein</fullName>
    </submittedName>
</protein>
<gene>
    <name evidence="2" type="ORF">K7432_006654</name>
</gene>
<evidence type="ECO:0000313" key="2">
    <source>
        <dbReference type="EMBL" id="KAK9716789.1"/>
    </source>
</evidence>
<proteinExistence type="predicted"/>
<feature type="chain" id="PRO_5045598308" evidence="1">
    <location>
        <begin position="21"/>
        <end position="337"/>
    </location>
</feature>
<keyword evidence="1" id="KW-0732">Signal</keyword>
<comment type="caution">
    <text evidence="2">The sequence shown here is derived from an EMBL/GenBank/DDBJ whole genome shotgun (WGS) entry which is preliminary data.</text>
</comment>
<sequence length="337" mass="37389">MKTLLCILLAVASGTSLTDAIPFLFFDSIGYKKSGCINGNLNGLSPDNSDRYEILAHIYSTDNLSNSVLGNIQVCNQDGYTQWSDIYDFLHCDEVLSKISVKKSEYGNNIGLWVDTYLESIMLPVSQDSDMYYFKRIKFNQQMLETAYKDEIDSGYVKIDTFHVKNSARWVSYLAPGPKAPDSAINMILNPLLLSTCDSTDVECLKSGLKFDRDWKKPYPTVNDCHNITESGIKQLCDNHPRNTCVKANAPKGLTVESAVNCWTRKCQDNGADGGSIGDLLKSVILKGLDSYVGKYVKPEINGYQKALTSSLKGWYTTIKAEGKNAIGLLKGDLIPF</sequence>
<evidence type="ECO:0000313" key="3">
    <source>
        <dbReference type="Proteomes" id="UP001479436"/>
    </source>
</evidence>
<keyword evidence="3" id="KW-1185">Reference proteome</keyword>
<accession>A0ABR2W1A8</accession>
<organism evidence="2 3">
    <name type="scientific">Basidiobolus ranarum</name>
    <dbReference type="NCBI Taxonomy" id="34480"/>
    <lineage>
        <taxon>Eukaryota</taxon>
        <taxon>Fungi</taxon>
        <taxon>Fungi incertae sedis</taxon>
        <taxon>Zoopagomycota</taxon>
        <taxon>Entomophthoromycotina</taxon>
        <taxon>Basidiobolomycetes</taxon>
        <taxon>Basidiobolales</taxon>
        <taxon>Basidiobolaceae</taxon>
        <taxon>Basidiobolus</taxon>
    </lineage>
</organism>
<dbReference type="EMBL" id="JASJQH010007177">
    <property type="protein sequence ID" value="KAK9716789.1"/>
    <property type="molecule type" value="Genomic_DNA"/>
</dbReference>
<feature type="signal peptide" evidence="1">
    <location>
        <begin position="1"/>
        <end position="20"/>
    </location>
</feature>
<reference evidence="2 3" key="1">
    <citation type="submission" date="2023-04" db="EMBL/GenBank/DDBJ databases">
        <title>Genome of Basidiobolus ranarum AG-B5.</title>
        <authorList>
            <person name="Stajich J.E."/>
            <person name="Carter-House D."/>
            <person name="Gryganskyi A."/>
        </authorList>
    </citation>
    <scope>NUCLEOTIDE SEQUENCE [LARGE SCALE GENOMIC DNA]</scope>
    <source>
        <strain evidence="2 3">AG-B5</strain>
    </source>
</reference>
<dbReference type="Proteomes" id="UP001479436">
    <property type="component" value="Unassembled WGS sequence"/>
</dbReference>
<name>A0ABR2W1A8_9FUNG</name>